<accession>A0ACC3SXR2</accession>
<keyword evidence="2" id="KW-1185">Reference proteome</keyword>
<proteinExistence type="predicted"/>
<name>A0ACC3SXR2_LIPKO</name>
<protein>
    <submittedName>
        <fullName evidence="1">Uncharacterized protein</fullName>
    </submittedName>
</protein>
<gene>
    <name evidence="1" type="ORF">V1525DRAFT_407028</name>
</gene>
<dbReference type="EMBL" id="MU971388">
    <property type="protein sequence ID" value="KAK9236423.1"/>
    <property type="molecule type" value="Genomic_DNA"/>
</dbReference>
<evidence type="ECO:0000313" key="1">
    <source>
        <dbReference type="EMBL" id="KAK9236423.1"/>
    </source>
</evidence>
<organism evidence="1 2">
    <name type="scientific">Lipomyces kononenkoae</name>
    <name type="common">Yeast</name>
    <dbReference type="NCBI Taxonomy" id="34357"/>
    <lineage>
        <taxon>Eukaryota</taxon>
        <taxon>Fungi</taxon>
        <taxon>Dikarya</taxon>
        <taxon>Ascomycota</taxon>
        <taxon>Saccharomycotina</taxon>
        <taxon>Lipomycetes</taxon>
        <taxon>Lipomycetales</taxon>
        <taxon>Lipomycetaceae</taxon>
        <taxon>Lipomyces</taxon>
    </lineage>
</organism>
<reference evidence="2" key="1">
    <citation type="journal article" date="2024" name="Front. Bioeng. Biotechnol.">
        <title>Genome-scale model development and genomic sequencing of the oleaginous clade Lipomyces.</title>
        <authorList>
            <person name="Czajka J.J."/>
            <person name="Han Y."/>
            <person name="Kim J."/>
            <person name="Mondo S.J."/>
            <person name="Hofstad B.A."/>
            <person name="Robles A."/>
            <person name="Haridas S."/>
            <person name="Riley R."/>
            <person name="LaButti K."/>
            <person name="Pangilinan J."/>
            <person name="Andreopoulos W."/>
            <person name="Lipzen A."/>
            <person name="Yan J."/>
            <person name="Wang M."/>
            <person name="Ng V."/>
            <person name="Grigoriev I.V."/>
            <person name="Spatafora J.W."/>
            <person name="Magnuson J.K."/>
            <person name="Baker S.E."/>
            <person name="Pomraning K.R."/>
        </authorList>
    </citation>
    <scope>NUCLEOTIDE SEQUENCE [LARGE SCALE GENOMIC DNA]</scope>
    <source>
        <strain evidence="2">CBS 7786</strain>
    </source>
</reference>
<sequence>MNGNNTTSAATGSRSGDSSQAHRSGGHLMPQKLSPGQNLPWQQPNPPPPYYPHHLSSQRVQQAPHQHGSYQAMLQHPQLSSHSTAGSPSPHTQEFVQLPPFQQGAVWAQSQNVHTPLTLPPISSSYQSPAVDNAPPASSPASVSMSSGHYAPPALTAAGLPYVPVTRTFETHNQHVYNMSPHPVPQFTPPPHVQPPPQQQIPASAAANTSGGSTPQPQNGVTDANGTDNSQPPSTSASACDGPPKKKMHFKSRNGCLICKKRKIKCDEARPKCRNCVKHGASCEYAKEVLEYGFSTTVPGHFVGPPPGLSAHSTIVSPDLNMQHLSLLMHYVVHTSHSLSNVQSADNISIWSQTVPLVACRFPFLMYSIFALAATHILATTALNSTDGEDKDHAAKRQEHEALGVYYRQRALEAFRSAINEQRSHDQLQAALFASVLLSIDAFAYQEENNPESEASGEPNYDGDADSPSRQAGHQQKLKTSEPQIISIDRWIQLHKGIGAVLMEWRLLDVESEIFSQWNLNWTILPLGERKLQYLSDMIEEHYPDSVKICDEPIKLLEQLITFQSMEFGHMVGGGIVRYLLAWPFRCSDEFIARLRSRNRVALAVHIHFLTVLRLASGPKWWPELTTRKDIRTIARILGKEWEPWFQWPRKQLPFEIFP</sequence>
<comment type="caution">
    <text evidence="1">The sequence shown here is derived from an EMBL/GenBank/DDBJ whole genome shotgun (WGS) entry which is preliminary data.</text>
</comment>
<evidence type="ECO:0000313" key="2">
    <source>
        <dbReference type="Proteomes" id="UP001433508"/>
    </source>
</evidence>
<dbReference type="Proteomes" id="UP001433508">
    <property type="component" value="Unassembled WGS sequence"/>
</dbReference>